<accession>A0ABW4HX36</accession>
<evidence type="ECO:0000313" key="2">
    <source>
        <dbReference type="Proteomes" id="UP001597221"/>
    </source>
</evidence>
<dbReference type="EMBL" id="JBHUDE010000163">
    <property type="protein sequence ID" value="MFD1609816.1"/>
    <property type="molecule type" value="Genomic_DNA"/>
</dbReference>
<keyword evidence="2" id="KW-1185">Reference proteome</keyword>
<reference evidence="2" key="1">
    <citation type="journal article" date="2019" name="Int. J. Syst. Evol. Microbiol.">
        <title>The Global Catalogue of Microorganisms (GCM) 10K type strain sequencing project: providing services to taxonomists for standard genome sequencing and annotation.</title>
        <authorList>
            <consortium name="The Broad Institute Genomics Platform"/>
            <consortium name="The Broad Institute Genome Sequencing Center for Infectious Disease"/>
            <person name="Wu L."/>
            <person name="Ma J."/>
        </authorList>
    </citation>
    <scope>NUCLEOTIDE SEQUENCE [LARGE SCALE GENOMIC DNA]</scope>
    <source>
        <strain evidence="2">CGMCC 1.12376</strain>
    </source>
</reference>
<evidence type="ECO:0000313" key="1">
    <source>
        <dbReference type="EMBL" id="MFD1609816.1"/>
    </source>
</evidence>
<protein>
    <submittedName>
        <fullName evidence="1">Uncharacterized protein</fullName>
    </submittedName>
</protein>
<dbReference type="Proteomes" id="UP001597221">
    <property type="component" value="Unassembled WGS sequence"/>
</dbReference>
<sequence length="92" mass="10128">MNYGSGTELLMNQDGKKVFISNYNEASIAYFFNELSVHAKYIAAKGLTEDSKLFEFNDGSDTIMGAYFSLKDSESNLFNENGILLSNGGGYV</sequence>
<proteinExistence type="predicted"/>
<name>A0ABW4HX36_9BACI</name>
<gene>
    <name evidence="1" type="ORF">ACFSBH_19540</name>
</gene>
<dbReference type="RefSeq" id="WP_379599328.1">
    <property type="nucleotide sequence ID" value="NZ_JBHUDE010000163.1"/>
</dbReference>
<organism evidence="1 2">
    <name type="scientific">Oceanobacillus luteolus</name>
    <dbReference type="NCBI Taxonomy" id="1274358"/>
    <lineage>
        <taxon>Bacteria</taxon>
        <taxon>Bacillati</taxon>
        <taxon>Bacillota</taxon>
        <taxon>Bacilli</taxon>
        <taxon>Bacillales</taxon>
        <taxon>Bacillaceae</taxon>
        <taxon>Oceanobacillus</taxon>
    </lineage>
</organism>
<comment type="caution">
    <text evidence="1">The sequence shown here is derived from an EMBL/GenBank/DDBJ whole genome shotgun (WGS) entry which is preliminary data.</text>
</comment>